<dbReference type="GO" id="GO:0010041">
    <property type="term" value="P:response to iron(III) ion"/>
    <property type="evidence" value="ECO:0007669"/>
    <property type="project" value="TreeGrafter"/>
</dbReference>
<dbReference type="RefSeq" id="WP_074999603.1">
    <property type="nucleotide sequence ID" value="NZ_FOGO01000003.1"/>
</dbReference>
<keyword evidence="7 9" id="KW-0472">Membrane</keyword>
<feature type="transmembrane region" description="Helical" evidence="9">
    <location>
        <begin position="368"/>
        <end position="386"/>
    </location>
</feature>
<evidence type="ECO:0000256" key="7">
    <source>
        <dbReference type="ARBA" id="ARBA00023136"/>
    </source>
</evidence>
<keyword evidence="4 12" id="KW-0808">Transferase</keyword>
<evidence type="ECO:0000259" key="11">
    <source>
        <dbReference type="Pfam" id="PF24878"/>
    </source>
</evidence>
<evidence type="ECO:0000256" key="4">
    <source>
        <dbReference type="ARBA" id="ARBA00022679"/>
    </source>
</evidence>
<feature type="compositionally biased region" description="Gly residues" evidence="8">
    <location>
        <begin position="518"/>
        <end position="531"/>
    </location>
</feature>
<dbReference type="Pfam" id="PF24878">
    <property type="entry name" value="YkcB_C"/>
    <property type="match status" value="1"/>
</dbReference>
<evidence type="ECO:0000256" key="9">
    <source>
        <dbReference type="SAM" id="Phobius"/>
    </source>
</evidence>
<feature type="transmembrane region" description="Helical" evidence="9">
    <location>
        <begin position="203"/>
        <end position="236"/>
    </location>
</feature>
<keyword evidence="13" id="KW-1185">Reference proteome</keyword>
<feature type="transmembrane region" description="Helical" evidence="9">
    <location>
        <begin position="119"/>
        <end position="146"/>
    </location>
</feature>
<evidence type="ECO:0000256" key="3">
    <source>
        <dbReference type="ARBA" id="ARBA00022676"/>
    </source>
</evidence>
<evidence type="ECO:0000313" key="12">
    <source>
        <dbReference type="EMBL" id="SER68540.1"/>
    </source>
</evidence>
<evidence type="ECO:0000256" key="8">
    <source>
        <dbReference type="SAM" id="MobiDB-lite"/>
    </source>
</evidence>
<dbReference type="InterPro" id="IPR038731">
    <property type="entry name" value="RgtA/B/C-like"/>
</dbReference>
<gene>
    <name evidence="12" type="ORF">SAMN05421870_103355</name>
</gene>
<keyword evidence="6 9" id="KW-1133">Transmembrane helix</keyword>
<feature type="transmembrane region" description="Helical" evidence="9">
    <location>
        <begin position="152"/>
        <end position="172"/>
    </location>
</feature>
<feature type="domain" description="Glycosyltransferase RgtA/B/C/D-like" evidence="10">
    <location>
        <begin position="104"/>
        <end position="259"/>
    </location>
</feature>
<evidence type="ECO:0000256" key="2">
    <source>
        <dbReference type="ARBA" id="ARBA00022475"/>
    </source>
</evidence>
<reference evidence="13" key="1">
    <citation type="submission" date="2016-10" db="EMBL/GenBank/DDBJ databases">
        <authorList>
            <person name="Varghese N."/>
            <person name="Submissions S."/>
        </authorList>
    </citation>
    <scope>NUCLEOTIDE SEQUENCE [LARGE SCALE GENOMIC DNA]</scope>
    <source>
        <strain evidence="13">CGMCC 4.6825</strain>
    </source>
</reference>
<feature type="transmembrane region" description="Helical" evidence="9">
    <location>
        <begin position="50"/>
        <end position="67"/>
    </location>
</feature>
<feature type="region of interest" description="Disordered" evidence="8">
    <location>
        <begin position="1"/>
        <end position="31"/>
    </location>
</feature>
<evidence type="ECO:0000256" key="5">
    <source>
        <dbReference type="ARBA" id="ARBA00022692"/>
    </source>
</evidence>
<feature type="transmembrane region" description="Helical" evidence="9">
    <location>
        <begin position="424"/>
        <end position="443"/>
    </location>
</feature>
<feature type="region of interest" description="Disordered" evidence="8">
    <location>
        <begin position="505"/>
        <end position="625"/>
    </location>
</feature>
<feature type="transmembrane region" description="Helical" evidence="9">
    <location>
        <begin position="248"/>
        <end position="266"/>
    </location>
</feature>
<feature type="transmembrane region" description="Helical" evidence="9">
    <location>
        <begin position="449"/>
        <end position="468"/>
    </location>
</feature>
<evidence type="ECO:0000313" key="13">
    <source>
        <dbReference type="Proteomes" id="UP000182841"/>
    </source>
</evidence>
<keyword evidence="2" id="KW-1003">Cell membrane</keyword>
<evidence type="ECO:0000259" key="10">
    <source>
        <dbReference type="Pfam" id="PF13231"/>
    </source>
</evidence>
<dbReference type="InterPro" id="IPR056785">
    <property type="entry name" value="YkcA/B-like_C"/>
</dbReference>
<dbReference type="GO" id="GO:0016763">
    <property type="term" value="F:pentosyltransferase activity"/>
    <property type="evidence" value="ECO:0007669"/>
    <property type="project" value="TreeGrafter"/>
</dbReference>
<proteinExistence type="predicted"/>
<keyword evidence="5 9" id="KW-0812">Transmembrane</keyword>
<accession>A0A1H9R773</accession>
<evidence type="ECO:0000256" key="6">
    <source>
        <dbReference type="ARBA" id="ARBA00022989"/>
    </source>
</evidence>
<dbReference type="GO" id="GO:0005886">
    <property type="term" value="C:plasma membrane"/>
    <property type="evidence" value="ECO:0007669"/>
    <property type="project" value="UniProtKB-SubCell"/>
</dbReference>
<dbReference type="EMBL" id="FOGO01000003">
    <property type="protein sequence ID" value="SER68540.1"/>
    <property type="molecule type" value="Genomic_DNA"/>
</dbReference>
<dbReference type="GO" id="GO:0009103">
    <property type="term" value="P:lipopolysaccharide biosynthetic process"/>
    <property type="evidence" value="ECO:0007669"/>
    <property type="project" value="UniProtKB-ARBA"/>
</dbReference>
<evidence type="ECO:0000256" key="1">
    <source>
        <dbReference type="ARBA" id="ARBA00004651"/>
    </source>
</evidence>
<dbReference type="OrthoDB" id="5241882at2"/>
<feature type="transmembrane region" description="Helical" evidence="9">
    <location>
        <begin position="337"/>
        <end position="356"/>
    </location>
</feature>
<dbReference type="Pfam" id="PF13231">
    <property type="entry name" value="PMT_2"/>
    <property type="match status" value="1"/>
</dbReference>
<dbReference type="PANTHER" id="PTHR33908">
    <property type="entry name" value="MANNOSYLTRANSFERASE YKCB-RELATED"/>
    <property type="match status" value="1"/>
</dbReference>
<keyword evidence="3" id="KW-0328">Glycosyltransferase</keyword>
<comment type="subcellular location">
    <subcellularLocation>
        <location evidence="1">Cell membrane</location>
        <topology evidence="1">Multi-pass membrane protein</topology>
    </subcellularLocation>
</comment>
<name>A0A1H9R773_9ACTN</name>
<dbReference type="InterPro" id="IPR050297">
    <property type="entry name" value="LipidA_mod_glycosyltrf_83"/>
</dbReference>
<feature type="transmembrane region" description="Helical" evidence="9">
    <location>
        <begin position="475"/>
        <end position="494"/>
    </location>
</feature>
<feature type="compositionally biased region" description="Gly residues" evidence="8">
    <location>
        <begin position="591"/>
        <end position="625"/>
    </location>
</feature>
<dbReference type="PANTHER" id="PTHR33908:SF3">
    <property type="entry name" value="UNDECAPRENYL PHOSPHATE-ALPHA-4-AMINO-4-DEOXY-L-ARABINOSE ARABINOSYL TRANSFERASE"/>
    <property type="match status" value="1"/>
</dbReference>
<dbReference type="AlphaFoldDB" id="A0A1H9R773"/>
<feature type="transmembrane region" description="Helical" evidence="9">
    <location>
        <begin position="392"/>
        <end position="412"/>
    </location>
</feature>
<dbReference type="Proteomes" id="UP000182841">
    <property type="component" value="Unassembled WGS sequence"/>
</dbReference>
<sequence>MTTLTSSGSAAEAPRPGPGSTAGRRGGLGERIRARARHRRAGRPRWESPAFWALLAVTAVLYLYGLGSSGYANSFYSAAAQAGGTSWKAFLFGSLDAGNAITVDKPPAALWPMGLSVRLFGLGAWQILVPQALLGVASVGLLYSAVRRRTGPASGLLAGALLALTPVAALMFRFNNPDALLCLLMVAALWCMGRAVEDGRTRWLVLAGACFGAGFLAKALQAWLILPVAALVYLVCGPTRLRNRIGQLLCGGLTTLVTAGWWVALVELWPASSRPYIGGSQENSFLELTFGYNGFGRLTGDETGSVGGGGGGGGRGGGAWGQTGLGRLFTDTAGGQISWLLPAALLFLVVGLVLAGRAARTDPLRASFLLWGGSLLSTAATFSFMSGIFHDYYTVALAPYLAAVVAMGAAALWREPSRPLRNAVLAAAVAGTAGWAFVLLGRAADWFPWLRWAVLAAGAAAACGLLAAAVLPRALGAAVAALGLLAAVAGPVAYTVSTVGTPHTGSIVTAGPAVSRGGPPGMRGGGKGMPGPGMERPAPGAGQGQGQGGQGQGSGPGRGQAPGQGQGSPGGGKGQRQGASAGPGVPPGPGGPGQGAGQGAGQGPGRGGGKGGGRGGPGGRMGGLLDGSRVSAKAAALLRADAGSYTWAAAAVGSQNAASYQLSTELPVMAIGGFNGTDPSPTLAQFKKYVEQGRIHYLIAGSRGGPGGDRGTSAQISSWVAEKYTEVKAGDATFYDLTRPKEAAAE</sequence>
<organism evidence="12 13">
    <name type="scientific">Streptomyces qinglanensis</name>
    <dbReference type="NCBI Taxonomy" id="943816"/>
    <lineage>
        <taxon>Bacteria</taxon>
        <taxon>Bacillati</taxon>
        <taxon>Actinomycetota</taxon>
        <taxon>Actinomycetes</taxon>
        <taxon>Kitasatosporales</taxon>
        <taxon>Streptomycetaceae</taxon>
        <taxon>Streptomyces</taxon>
    </lineage>
</organism>
<protein>
    <submittedName>
        <fullName evidence="12">4-amino-4-deoxy-L-arabinose transferase</fullName>
    </submittedName>
</protein>
<feature type="compositionally biased region" description="Gly residues" evidence="8">
    <location>
        <begin position="541"/>
        <end position="575"/>
    </location>
</feature>
<feature type="domain" description="Putative mannosyltransferase YkcA/B-like C-terminal" evidence="11">
    <location>
        <begin position="636"/>
        <end position="722"/>
    </location>
</feature>